<feature type="compositionally biased region" description="Basic and acidic residues" evidence="3">
    <location>
        <begin position="83"/>
        <end position="93"/>
    </location>
</feature>
<protein>
    <submittedName>
        <fullName evidence="6">Glycine zipper 2TM domain-containing protein</fullName>
    </submittedName>
</protein>
<feature type="chain" id="PRO_5045434548" evidence="4">
    <location>
        <begin position="26"/>
        <end position="244"/>
    </location>
</feature>
<accession>A0ABP9BVE0</accession>
<gene>
    <name evidence="6" type="ORF">GCM10023307_27630</name>
</gene>
<feature type="region of interest" description="Disordered" evidence="3">
    <location>
        <begin position="61"/>
        <end position="93"/>
    </location>
</feature>
<evidence type="ECO:0000256" key="4">
    <source>
        <dbReference type="SAM" id="SignalP"/>
    </source>
</evidence>
<dbReference type="Proteomes" id="UP001499959">
    <property type="component" value="Unassembled WGS sequence"/>
</dbReference>
<evidence type="ECO:0000256" key="2">
    <source>
        <dbReference type="ARBA" id="ARBA00023136"/>
    </source>
</evidence>
<keyword evidence="4" id="KW-0732">Signal</keyword>
<dbReference type="InterPro" id="IPR051407">
    <property type="entry name" value="Bact_OM_lipoprot/Surf_antigen"/>
</dbReference>
<evidence type="ECO:0000259" key="5">
    <source>
        <dbReference type="Pfam" id="PF05433"/>
    </source>
</evidence>
<dbReference type="PANTHER" id="PTHR35603">
    <property type="match status" value="1"/>
</dbReference>
<dbReference type="InterPro" id="IPR008816">
    <property type="entry name" value="Gly_zipper_2TM_dom"/>
</dbReference>
<reference evidence="7" key="1">
    <citation type="journal article" date="2019" name="Int. J. Syst. Evol. Microbiol.">
        <title>The Global Catalogue of Microorganisms (GCM) 10K type strain sequencing project: providing services to taxonomists for standard genome sequencing and annotation.</title>
        <authorList>
            <consortium name="The Broad Institute Genomics Platform"/>
            <consortium name="The Broad Institute Genome Sequencing Center for Infectious Disease"/>
            <person name="Wu L."/>
            <person name="Ma J."/>
        </authorList>
    </citation>
    <scope>NUCLEOTIDE SEQUENCE [LARGE SCALE GENOMIC DNA]</scope>
    <source>
        <strain evidence="7">JCM 18204</strain>
    </source>
</reference>
<dbReference type="PANTHER" id="PTHR35603:SF2">
    <property type="entry name" value="OUTER MEMBRANE LIPOPROTEIN"/>
    <property type="match status" value="1"/>
</dbReference>
<evidence type="ECO:0000256" key="1">
    <source>
        <dbReference type="ARBA" id="ARBA00004370"/>
    </source>
</evidence>
<organism evidence="6 7">
    <name type="scientific">Lysobacter hankyongensis</name>
    <dbReference type="NCBI Taxonomy" id="1176535"/>
    <lineage>
        <taxon>Bacteria</taxon>
        <taxon>Pseudomonadati</taxon>
        <taxon>Pseudomonadota</taxon>
        <taxon>Gammaproteobacteria</taxon>
        <taxon>Lysobacterales</taxon>
        <taxon>Lysobacteraceae</taxon>
        <taxon>Lysobacter</taxon>
    </lineage>
</organism>
<dbReference type="RefSeq" id="WP_345303910.1">
    <property type="nucleotide sequence ID" value="NZ_BAABJE010000014.1"/>
</dbReference>
<proteinExistence type="predicted"/>
<feature type="domain" description="Glycine zipper 2TM" evidence="5">
    <location>
        <begin position="131"/>
        <end position="170"/>
    </location>
</feature>
<evidence type="ECO:0000313" key="6">
    <source>
        <dbReference type="EMBL" id="GAA4799763.1"/>
    </source>
</evidence>
<evidence type="ECO:0000256" key="3">
    <source>
        <dbReference type="SAM" id="MobiDB-lite"/>
    </source>
</evidence>
<evidence type="ECO:0000313" key="7">
    <source>
        <dbReference type="Proteomes" id="UP001499959"/>
    </source>
</evidence>
<dbReference type="EMBL" id="BAABJE010000014">
    <property type="protein sequence ID" value="GAA4799763.1"/>
    <property type="molecule type" value="Genomic_DNA"/>
</dbReference>
<keyword evidence="2" id="KW-0472">Membrane</keyword>
<dbReference type="Pfam" id="PF05433">
    <property type="entry name" value="Rick_17kDa_Anti"/>
    <property type="match status" value="1"/>
</dbReference>
<feature type="signal peptide" evidence="4">
    <location>
        <begin position="1"/>
        <end position="25"/>
    </location>
</feature>
<sequence>MPRIAVSLLAAALIVPMAASGVASAQTAGHPAAVQGQYAQSEAPYYDYARVLRVDPVLQSGYGPTRVSSNGNNCYSEDGYYTDNRDDGYDDRYADRRYDDRYDNRYEDRRYDDRRYDGNDGYGTNTGRNVATVIGGIVGAALGSKVGGGSARYATAAVGSMVGGMAGREVYETAQRNKQQQARHTRVTVCDPVRDGYDNRYPTAGTSEVSAYDVTYEYAGRQYITRTAYHPGDRIRVRVDVRPE</sequence>
<comment type="caution">
    <text evidence="6">The sequence shown here is derived from an EMBL/GenBank/DDBJ whole genome shotgun (WGS) entry which is preliminary data.</text>
</comment>
<feature type="compositionally biased region" description="Polar residues" evidence="3">
    <location>
        <begin position="66"/>
        <end position="75"/>
    </location>
</feature>
<comment type="subcellular location">
    <subcellularLocation>
        <location evidence="1">Membrane</location>
    </subcellularLocation>
</comment>
<name>A0ABP9BVE0_9GAMM</name>
<keyword evidence="7" id="KW-1185">Reference proteome</keyword>